<dbReference type="PRINTS" id="PR00069">
    <property type="entry name" value="ALDKETRDTASE"/>
</dbReference>
<dbReference type="Pfam" id="PF00248">
    <property type="entry name" value="Aldo_ket_red"/>
    <property type="match status" value="1"/>
</dbReference>
<dbReference type="CDD" id="cd19093">
    <property type="entry name" value="AKR_AtPLR-like"/>
    <property type="match status" value="1"/>
</dbReference>
<dbReference type="SUPFAM" id="SSF51430">
    <property type="entry name" value="NAD(P)-linked oxidoreductase"/>
    <property type="match status" value="1"/>
</dbReference>
<reference evidence="3" key="1">
    <citation type="journal article" date="2020" name="mSystems">
        <title>Genome- and Community-Level Interaction Insights into Carbon Utilization and Element Cycling Functions of Hydrothermarchaeota in Hydrothermal Sediment.</title>
        <authorList>
            <person name="Zhou Z."/>
            <person name="Liu Y."/>
            <person name="Xu W."/>
            <person name="Pan J."/>
            <person name="Luo Z.H."/>
            <person name="Li M."/>
        </authorList>
    </citation>
    <scope>NUCLEOTIDE SEQUENCE [LARGE SCALE GENOMIC DNA]</scope>
    <source>
        <strain evidence="3">SpSt-123</strain>
    </source>
</reference>
<dbReference type="InterPro" id="IPR050523">
    <property type="entry name" value="AKR_Detox_Biosynth"/>
</dbReference>
<comment type="caution">
    <text evidence="3">The sequence shown here is derived from an EMBL/GenBank/DDBJ whole genome shotgun (WGS) entry which is preliminary data.</text>
</comment>
<dbReference type="PANTHER" id="PTHR43364">
    <property type="entry name" value="NADH-SPECIFIC METHYLGLYOXAL REDUCTASE-RELATED"/>
    <property type="match status" value="1"/>
</dbReference>
<dbReference type="PANTHER" id="PTHR43364:SF4">
    <property type="entry name" value="NAD(P)-LINKED OXIDOREDUCTASE SUPERFAMILY PROTEIN"/>
    <property type="match status" value="1"/>
</dbReference>
<dbReference type="InterPro" id="IPR020471">
    <property type="entry name" value="AKR"/>
</dbReference>
<dbReference type="InterPro" id="IPR023210">
    <property type="entry name" value="NADP_OxRdtase_dom"/>
</dbReference>
<dbReference type="EMBL" id="DSDY01000090">
    <property type="protein sequence ID" value="HDS10505.1"/>
    <property type="molecule type" value="Genomic_DNA"/>
</dbReference>
<protein>
    <submittedName>
        <fullName evidence="3">Aldo/keto reductase</fullName>
    </submittedName>
</protein>
<accession>A0A7C1I3W1</accession>
<keyword evidence="1" id="KW-0560">Oxidoreductase</keyword>
<name>A0A7C1I3W1_9CREN</name>
<dbReference type="GO" id="GO:0016491">
    <property type="term" value="F:oxidoreductase activity"/>
    <property type="evidence" value="ECO:0007669"/>
    <property type="project" value="UniProtKB-KW"/>
</dbReference>
<dbReference type="AlphaFoldDB" id="A0A7C1I3W1"/>
<proteinExistence type="predicted"/>
<organism evidence="3">
    <name type="scientific">Fervidicoccus fontis</name>
    <dbReference type="NCBI Taxonomy" id="683846"/>
    <lineage>
        <taxon>Archaea</taxon>
        <taxon>Thermoproteota</taxon>
        <taxon>Thermoprotei</taxon>
        <taxon>Fervidicoccales</taxon>
        <taxon>Fervidicoccaceae</taxon>
        <taxon>Fervidicoccus</taxon>
    </lineage>
</organism>
<dbReference type="Gene3D" id="3.20.20.100">
    <property type="entry name" value="NADP-dependent oxidoreductase domain"/>
    <property type="match status" value="1"/>
</dbReference>
<dbReference type="InterPro" id="IPR036812">
    <property type="entry name" value="NAD(P)_OxRdtase_dom_sf"/>
</dbReference>
<evidence type="ECO:0000259" key="2">
    <source>
        <dbReference type="Pfam" id="PF00248"/>
    </source>
</evidence>
<feature type="domain" description="NADP-dependent oxidoreductase" evidence="2">
    <location>
        <begin position="15"/>
        <end position="298"/>
    </location>
</feature>
<sequence>MEYRILGNTGEKISAIGLGAWQFSESWGVLDYEVAKQVIEEAYLQGINFIDTAIVYGKGRSEEYVGRAINELKIQDDVYVATKIPGEMLSEHDVLLALKGSLRRLRIDHIDLIQVHWPPIWNNIPTCTYMRALEKAVFFGMADYIGVSNFPPILIEEAQSCLAREEIVSVQVRYNLIEREAELEILPYTQATNMTLIAWSPLAKGALTGKYRAGKTPIFNDVRASEPIFIDENLKAIEPLLQKIEELAVKYGKTPSQIALNWLLNSSDNVVPIPGAKSREQVRENAGAVGWSLTRDDWLDLAFISSSIIIKRSLAIP</sequence>
<evidence type="ECO:0000313" key="3">
    <source>
        <dbReference type="EMBL" id="HDS10505.1"/>
    </source>
</evidence>
<evidence type="ECO:0000256" key="1">
    <source>
        <dbReference type="ARBA" id="ARBA00023002"/>
    </source>
</evidence>
<gene>
    <name evidence="3" type="ORF">ENO04_02620</name>
</gene>